<dbReference type="RefSeq" id="WP_170862413.1">
    <property type="nucleotide sequence ID" value="NZ_JBHTKX010000001.1"/>
</dbReference>
<proteinExistence type="predicted"/>
<name>A0ABW3PN62_9BACL</name>
<evidence type="ECO:0000313" key="3">
    <source>
        <dbReference type="Proteomes" id="UP001597169"/>
    </source>
</evidence>
<feature type="compositionally biased region" description="Basic and acidic residues" evidence="1">
    <location>
        <begin position="1"/>
        <end position="10"/>
    </location>
</feature>
<organism evidence="2 3">
    <name type="scientific">Paenibacillus provencensis</name>
    <dbReference type="NCBI Taxonomy" id="441151"/>
    <lineage>
        <taxon>Bacteria</taxon>
        <taxon>Bacillati</taxon>
        <taxon>Bacillota</taxon>
        <taxon>Bacilli</taxon>
        <taxon>Bacillales</taxon>
        <taxon>Paenibacillaceae</taxon>
        <taxon>Paenibacillus</taxon>
    </lineage>
</organism>
<evidence type="ECO:0008006" key="4">
    <source>
        <dbReference type="Google" id="ProtNLM"/>
    </source>
</evidence>
<dbReference type="Proteomes" id="UP001597169">
    <property type="component" value="Unassembled WGS sequence"/>
</dbReference>
<gene>
    <name evidence="2" type="ORF">ACFQ3J_04725</name>
</gene>
<evidence type="ECO:0000256" key="1">
    <source>
        <dbReference type="SAM" id="MobiDB-lite"/>
    </source>
</evidence>
<keyword evidence="3" id="KW-1185">Reference proteome</keyword>
<feature type="compositionally biased region" description="Acidic residues" evidence="1">
    <location>
        <begin position="42"/>
        <end position="56"/>
    </location>
</feature>
<reference evidence="3" key="1">
    <citation type="journal article" date="2019" name="Int. J. Syst. Evol. Microbiol.">
        <title>The Global Catalogue of Microorganisms (GCM) 10K type strain sequencing project: providing services to taxonomists for standard genome sequencing and annotation.</title>
        <authorList>
            <consortium name="The Broad Institute Genomics Platform"/>
            <consortium name="The Broad Institute Genome Sequencing Center for Infectious Disease"/>
            <person name="Wu L."/>
            <person name="Ma J."/>
        </authorList>
    </citation>
    <scope>NUCLEOTIDE SEQUENCE [LARGE SCALE GENOMIC DNA]</scope>
    <source>
        <strain evidence="3">CCUG 53519</strain>
    </source>
</reference>
<feature type="region of interest" description="Disordered" evidence="1">
    <location>
        <begin position="1"/>
        <end position="56"/>
    </location>
</feature>
<accession>A0ABW3PN62</accession>
<comment type="caution">
    <text evidence="2">The sequence shown here is derived from an EMBL/GenBank/DDBJ whole genome shotgun (WGS) entry which is preliminary data.</text>
</comment>
<evidence type="ECO:0000313" key="2">
    <source>
        <dbReference type="EMBL" id="MFD1127482.1"/>
    </source>
</evidence>
<dbReference type="EMBL" id="JBHTKX010000001">
    <property type="protein sequence ID" value="MFD1127482.1"/>
    <property type="molecule type" value="Genomic_DNA"/>
</dbReference>
<sequence length="56" mass="6250">MTHDKTDRGAGVEPIPDSDENHKPFDVLDQSGSITKANLTEDILEAPDEEQETKKR</sequence>
<protein>
    <recommendedName>
        <fullName evidence="4">YfhD-like protein</fullName>
    </recommendedName>
</protein>